<dbReference type="EMBL" id="OU892278">
    <property type="protein sequence ID" value="CAG9765350.1"/>
    <property type="molecule type" value="Genomic_DNA"/>
</dbReference>
<gene>
    <name evidence="1" type="ORF">CEUTPL_LOCUS5959</name>
</gene>
<name>A0A9N9MND1_9CUCU</name>
<protein>
    <submittedName>
        <fullName evidence="1">Uncharacterized protein</fullName>
    </submittedName>
</protein>
<evidence type="ECO:0000313" key="2">
    <source>
        <dbReference type="Proteomes" id="UP001152799"/>
    </source>
</evidence>
<organism evidence="1 2">
    <name type="scientific">Ceutorhynchus assimilis</name>
    <name type="common">cabbage seed weevil</name>
    <dbReference type="NCBI Taxonomy" id="467358"/>
    <lineage>
        <taxon>Eukaryota</taxon>
        <taxon>Metazoa</taxon>
        <taxon>Ecdysozoa</taxon>
        <taxon>Arthropoda</taxon>
        <taxon>Hexapoda</taxon>
        <taxon>Insecta</taxon>
        <taxon>Pterygota</taxon>
        <taxon>Neoptera</taxon>
        <taxon>Endopterygota</taxon>
        <taxon>Coleoptera</taxon>
        <taxon>Polyphaga</taxon>
        <taxon>Cucujiformia</taxon>
        <taxon>Curculionidae</taxon>
        <taxon>Ceutorhynchinae</taxon>
        <taxon>Ceutorhynchus</taxon>
    </lineage>
</organism>
<proteinExistence type="predicted"/>
<evidence type="ECO:0000313" key="1">
    <source>
        <dbReference type="EMBL" id="CAG9765350.1"/>
    </source>
</evidence>
<keyword evidence="2" id="KW-1185">Reference proteome</keyword>
<reference evidence="1" key="1">
    <citation type="submission" date="2022-01" db="EMBL/GenBank/DDBJ databases">
        <authorList>
            <person name="King R."/>
        </authorList>
    </citation>
    <scope>NUCLEOTIDE SEQUENCE</scope>
</reference>
<sequence length="259" mass="29251">MHNTENILVSFQKYDCIKMAPKSLLFVIVLTLLDSIQGLHQMEDDLKKVEHALKNHLLETVLNIKISTTMIEVFAEDAKQRLIWDLKSAAQGFWKTIDMLQIASAEDVPPGCIRLATKSLEELDSQVKFEAHNKIENILSEADEEATEAISQSRIFLSEIPSLAEKIKNCNGGLCKIILDDQIVQLLRDSWKTIEESCTDFIAYREELVKNLQTLKLDADAYLEGDLGEGKAMPDVITINQCGSRTKFYGKRIYSPIGM</sequence>
<dbReference type="AlphaFoldDB" id="A0A9N9MND1"/>
<dbReference type="Proteomes" id="UP001152799">
    <property type="component" value="Chromosome 2"/>
</dbReference>
<accession>A0A9N9MND1</accession>